<keyword evidence="4" id="KW-1185">Reference proteome</keyword>
<keyword evidence="2" id="KW-0732">Signal</keyword>
<evidence type="ECO:0000313" key="3">
    <source>
        <dbReference type="EMBL" id="KIH58160.1"/>
    </source>
</evidence>
<feature type="chain" id="PRO_5002161130" evidence="2">
    <location>
        <begin position="20"/>
        <end position="408"/>
    </location>
</feature>
<feature type="compositionally biased region" description="Basic and acidic residues" evidence="1">
    <location>
        <begin position="186"/>
        <end position="201"/>
    </location>
</feature>
<dbReference type="EMBL" id="KN733452">
    <property type="protein sequence ID" value="KIH58160.1"/>
    <property type="molecule type" value="Genomic_DNA"/>
</dbReference>
<sequence>MGFLLAVVVSAYCAGTVAARKSNRDSFTDPSVVTRARSLFCTRNANVQRSVGCPEFKGRKNQKNVALAAKHCDTFAQSYVLNINLSRSYGGAYGGNTGSYGGDNGFPDYQTWSRRHGRRRHHKKKKFRFETLEELESSMSAANYFLYLNVNGLKPMAKAMSGLSLDENDFPTHSSATKLCSHKQSHKLEEESLQKAKRIEEFPSPPSSTSAPRSSTPSWEDEDLWERKFVNPKSKTKTSEGISEEFPEISSAEIAAARARMRGRGEEVAPSPAAASLPAPATRPPGGGGVGLGSGVGVGGIGVNSGLGIGAPGIGGLGGGGGLFGISSGVGVGVPGVGPIGLSSDSLSDESLYELYVQIVDENLNVVDIAARQIDKLLKHSVIPVREFLQANFSLRISSECSFEGTNK</sequence>
<gene>
    <name evidence="3" type="ORF">ANCDUO_11640</name>
</gene>
<proteinExistence type="predicted"/>
<evidence type="ECO:0000313" key="4">
    <source>
        <dbReference type="Proteomes" id="UP000054047"/>
    </source>
</evidence>
<accession>A0A0C2GB03</accession>
<feature type="region of interest" description="Disordered" evidence="1">
    <location>
        <begin position="173"/>
        <end position="246"/>
    </location>
</feature>
<dbReference type="Proteomes" id="UP000054047">
    <property type="component" value="Unassembled WGS sequence"/>
</dbReference>
<feature type="compositionally biased region" description="Low complexity" evidence="1">
    <location>
        <begin position="207"/>
        <end position="218"/>
    </location>
</feature>
<feature type="signal peptide" evidence="2">
    <location>
        <begin position="1"/>
        <end position="19"/>
    </location>
</feature>
<dbReference type="AlphaFoldDB" id="A0A0C2GB03"/>
<organism evidence="3 4">
    <name type="scientific">Ancylostoma duodenale</name>
    <dbReference type="NCBI Taxonomy" id="51022"/>
    <lineage>
        <taxon>Eukaryota</taxon>
        <taxon>Metazoa</taxon>
        <taxon>Ecdysozoa</taxon>
        <taxon>Nematoda</taxon>
        <taxon>Chromadorea</taxon>
        <taxon>Rhabditida</taxon>
        <taxon>Rhabditina</taxon>
        <taxon>Rhabditomorpha</taxon>
        <taxon>Strongyloidea</taxon>
        <taxon>Ancylostomatidae</taxon>
        <taxon>Ancylostomatinae</taxon>
        <taxon>Ancylostoma</taxon>
    </lineage>
</organism>
<protein>
    <submittedName>
        <fullName evidence="3">Uncharacterized protein</fullName>
    </submittedName>
</protein>
<name>A0A0C2GB03_9BILA</name>
<evidence type="ECO:0000256" key="1">
    <source>
        <dbReference type="SAM" id="MobiDB-lite"/>
    </source>
</evidence>
<reference evidence="3 4" key="1">
    <citation type="submission" date="2013-12" db="EMBL/GenBank/DDBJ databases">
        <title>Draft genome of the parsitic nematode Ancylostoma duodenale.</title>
        <authorList>
            <person name="Mitreva M."/>
        </authorList>
    </citation>
    <scope>NUCLEOTIDE SEQUENCE [LARGE SCALE GENOMIC DNA]</scope>
    <source>
        <strain evidence="3 4">Zhejiang</strain>
    </source>
</reference>
<evidence type="ECO:0000256" key="2">
    <source>
        <dbReference type="SAM" id="SignalP"/>
    </source>
</evidence>